<proteinExistence type="predicted"/>
<dbReference type="EMBL" id="JADQBC010000011">
    <property type="protein sequence ID" value="MBR8826788.1"/>
    <property type="molecule type" value="Genomic_DNA"/>
</dbReference>
<organism evidence="1 2">
    <name type="scientific">Gomphosphaeria aponina SAG 52.96 = DSM 107014</name>
    <dbReference type="NCBI Taxonomy" id="1521640"/>
    <lineage>
        <taxon>Bacteria</taxon>
        <taxon>Bacillati</taxon>
        <taxon>Cyanobacteriota</taxon>
        <taxon>Cyanophyceae</taxon>
        <taxon>Oscillatoriophycideae</taxon>
        <taxon>Chroococcales</taxon>
        <taxon>Gomphosphaeriaceae</taxon>
        <taxon>Gomphosphaeria</taxon>
    </lineage>
</organism>
<dbReference type="AlphaFoldDB" id="A0A941GTQ2"/>
<dbReference type="Proteomes" id="UP000767446">
    <property type="component" value="Unassembled WGS sequence"/>
</dbReference>
<name>A0A941GTQ2_9CHRO</name>
<evidence type="ECO:0000313" key="1">
    <source>
        <dbReference type="EMBL" id="MBR8826788.1"/>
    </source>
</evidence>
<protein>
    <submittedName>
        <fullName evidence="1">Uncharacterized protein</fullName>
    </submittedName>
</protein>
<evidence type="ECO:0000313" key="2">
    <source>
        <dbReference type="Proteomes" id="UP000767446"/>
    </source>
</evidence>
<comment type="caution">
    <text evidence="1">The sequence shown here is derived from an EMBL/GenBank/DDBJ whole genome shotgun (WGS) entry which is preliminary data.</text>
</comment>
<sequence length="173" mass="19307">MNKQVSDNLSFEEAIAFTQSLLEERETGKLGEEETQEAITSLVKSENGARGFFVTYLTGEYALADNPSTAVINALKSAPEIVSALLVKNLAMSAAMAVTHRRNNNEEMAQASDRVRLRTAEIIKQVKLDLVCQELEQLRESLTTGEGSYEAFLQRWGYDTEQRQVIEQTSLEV</sequence>
<dbReference type="PIRSF" id="PIRSF020893">
    <property type="entry name" value="UCP020893"/>
    <property type="match status" value="1"/>
</dbReference>
<reference evidence="1" key="1">
    <citation type="submission" date="2021-02" db="EMBL/GenBank/DDBJ databases">
        <title>Metagenome analyses of Stigonema ocellatum DSM 106950, Chlorogloea purpurea SAG 13.99 and Gomphosphaeria aponina DSM 107014.</title>
        <authorList>
            <person name="Marter P."/>
            <person name="Huang S."/>
        </authorList>
    </citation>
    <scope>NUCLEOTIDE SEQUENCE</scope>
    <source>
        <strain evidence="1">JP213</strain>
    </source>
</reference>
<accession>A0A941GTQ2</accession>
<dbReference type="InterPro" id="IPR016780">
    <property type="entry name" value="UCP020893"/>
</dbReference>
<gene>
    <name evidence="1" type="ORF">DSM107014_02610</name>
</gene>